<dbReference type="SUPFAM" id="SSF81301">
    <property type="entry name" value="Nucleotidyltransferase"/>
    <property type="match status" value="1"/>
</dbReference>
<dbReference type="InterPro" id="IPR018870">
    <property type="entry name" value="Tti2"/>
</dbReference>
<dbReference type="STRING" id="1036611.A0A1L9PCV0"/>
<dbReference type="EMBL" id="KV878126">
    <property type="protein sequence ID" value="OJI99338.1"/>
    <property type="molecule type" value="Genomic_DNA"/>
</dbReference>
<comment type="similarity">
    <text evidence="5">Belongs to the TTI2 family.</text>
</comment>
<dbReference type="Pfam" id="PF12627">
    <property type="entry name" value="PolyA_pol_RNAbd"/>
    <property type="match status" value="1"/>
</dbReference>
<dbReference type="RefSeq" id="XP_040665101.1">
    <property type="nucleotide sequence ID" value="XM_040806247.1"/>
</dbReference>
<evidence type="ECO:0000256" key="4">
    <source>
        <dbReference type="ARBA" id="ARBA00022884"/>
    </source>
</evidence>
<feature type="region of interest" description="Disordered" evidence="7">
    <location>
        <begin position="1007"/>
        <end position="1029"/>
    </location>
</feature>
<name>A0A1L9PCV0_ASPVE</name>
<dbReference type="VEuPathDB" id="FungiDB:ASPVEDRAFT_125164"/>
<dbReference type="PANTHER" id="PTHR13734:SF5">
    <property type="entry name" value="CCA TRNA NUCLEOTIDYLTRANSFERASE, MITOCHONDRIAL"/>
    <property type="match status" value="1"/>
</dbReference>
<keyword evidence="4 6" id="KW-0694">RNA-binding</keyword>
<dbReference type="CDD" id="cd05398">
    <property type="entry name" value="NT_ClassII-CCAase"/>
    <property type="match status" value="1"/>
</dbReference>
<dbReference type="InterPro" id="IPR016024">
    <property type="entry name" value="ARM-type_fold"/>
</dbReference>
<dbReference type="SUPFAM" id="SSF81891">
    <property type="entry name" value="Poly A polymerase C-terminal region-like"/>
    <property type="match status" value="1"/>
</dbReference>
<dbReference type="PANTHER" id="PTHR13734">
    <property type="entry name" value="TRNA-NUCLEOTIDYLTRANSFERASE"/>
    <property type="match status" value="1"/>
</dbReference>
<dbReference type="Gene3D" id="1.10.3090.10">
    <property type="entry name" value="cca-adding enzyme, domain 2"/>
    <property type="match status" value="1"/>
</dbReference>
<feature type="domain" description="tRNA nucleotidyltransferase/poly(A) polymerase RNA and SrmB- binding" evidence="9">
    <location>
        <begin position="234"/>
        <end position="293"/>
    </location>
</feature>
<evidence type="ECO:0000313" key="10">
    <source>
        <dbReference type="EMBL" id="OJI99338.1"/>
    </source>
</evidence>
<feature type="domain" description="Poly A polymerase head" evidence="8">
    <location>
        <begin position="54"/>
        <end position="207"/>
    </location>
</feature>
<evidence type="ECO:0000256" key="5">
    <source>
        <dbReference type="ARBA" id="ARBA00034736"/>
    </source>
</evidence>
<dbReference type="InterPro" id="IPR043519">
    <property type="entry name" value="NT_sf"/>
</dbReference>
<dbReference type="Pfam" id="PF01743">
    <property type="entry name" value="PolyA_pol"/>
    <property type="match status" value="1"/>
</dbReference>
<dbReference type="GO" id="GO:0001680">
    <property type="term" value="P:tRNA 3'-terminal CCA addition"/>
    <property type="evidence" value="ECO:0007669"/>
    <property type="project" value="TreeGrafter"/>
</dbReference>
<evidence type="ECO:0000256" key="3">
    <source>
        <dbReference type="ARBA" id="ARBA00022741"/>
    </source>
</evidence>
<dbReference type="GO" id="GO:0052929">
    <property type="term" value="F:ATP:3'-cytidine-cytidine-tRNA adenylyltransferase activity"/>
    <property type="evidence" value="ECO:0007669"/>
    <property type="project" value="TreeGrafter"/>
</dbReference>
<evidence type="ECO:0000256" key="6">
    <source>
        <dbReference type="RuleBase" id="RU003953"/>
    </source>
</evidence>
<dbReference type="OrthoDB" id="445712at2759"/>
<dbReference type="FunFam" id="3.30.460.10:FF:000019">
    <property type="entry name" value="tRNA nucleotidyltransferase cca2"/>
    <property type="match status" value="1"/>
</dbReference>
<dbReference type="AlphaFoldDB" id="A0A1L9PCV0"/>
<evidence type="ECO:0000259" key="8">
    <source>
        <dbReference type="Pfam" id="PF01743"/>
    </source>
</evidence>
<dbReference type="GO" id="GO:0005739">
    <property type="term" value="C:mitochondrion"/>
    <property type="evidence" value="ECO:0007669"/>
    <property type="project" value="UniProtKB-ARBA"/>
</dbReference>
<dbReference type="Pfam" id="PF10521">
    <property type="entry name" value="Tti2"/>
    <property type="match status" value="1"/>
</dbReference>
<organism evidence="10 11">
    <name type="scientific">Aspergillus versicolor CBS 583.65</name>
    <dbReference type="NCBI Taxonomy" id="1036611"/>
    <lineage>
        <taxon>Eukaryota</taxon>
        <taxon>Fungi</taxon>
        <taxon>Dikarya</taxon>
        <taxon>Ascomycota</taxon>
        <taxon>Pezizomycotina</taxon>
        <taxon>Eurotiomycetes</taxon>
        <taxon>Eurotiomycetidae</taxon>
        <taxon>Eurotiales</taxon>
        <taxon>Aspergillaceae</taxon>
        <taxon>Aspergillus</taxon>
        <taxon>Aspergillus subgen. Nidulantes</taxon>
    </lineage>
</organism>
<evidence type="ECO:0000256" key="7">
    <source>
        <dbReference type="SAM" id="MobiDB-lite"/>
    </source>
</evidence>
<dbReference type="GO" id="GO:0052927">
    <property type="term" value="F:CC tRNA cytidylyltransferase activity"/>
    <property type="evidence" value="ECO:0007669"/>
    <property type="project" value="TreeGrafter"/>
</dbReference>
<evidence type="ECO:0000313" key="11">
    <source>
        <dbReference type="Proteomes" id="UP000184073"/>
    </source>
</evidence>
<evidence type="ECO:0000259" key="9">
    <source>
        <dbReference type="Pfam" id="PF12627"/>
    </source>
</evidence>
<gene>
    <name evidence="10" type="ORF">ASPVEDRAFT_125164</name>
</gene>
<dbReference type="GO" id="GO:0110078">
    <property type="term" value="C:TTT Hsp90 cochaperone complex"/>
    <property type="evidence" value="ECO:0007669"/>
    <property type="project" value="InterPro"/>
</dbReference>
<keyword evidence="2 6" id="KW-0808">Transferase</keyword>
<protein>
    <recommendedName>
        <fullName evidence="12">Poly A polymerase head domain-containing protein</fullName>
    </recommendedName>
</protein>
<evidence type="ECO:0000256" key="1">
    <source>
        <dbReference type="ARBA" id="ARBA00007265"/>
    </source>
</evidence>
<dbReference type="GO" id="GO:0000166">
    <property type="term" value="F:nucleotide binding"/>
    <property type="evidence" value="ECO:0007669"/>
    <property type="project" value="UniProtKB-KW"/>
</dbReference>
<dbReference type="Gene3D" id="3.30.460.10">
    <property type="entry name" value="Beta Polymerase, domain 2"/>
    <property type="match status" value="1"/>
</dbReference>
<dbReference type="InterPro" id="IPR002646">
    <property type="entry name" value="PolA_pol_head_dom"/>
</dbReference>
<evidence type="ECO:0008006" key="12">
    <source>
        <dbReference type="Google" id="ProtNLM"/>
    </source>
</evidence>
<comment type="similarity">
    <text evidence="1 6">Belongs to the tRNA nucleotidyltransferase/poly(A) polymerase family.</text>
</comment>
<sequence length="1105" mass="124359">MISAADETAQQPPTIELTPLENTFKTLLLDVCQYIQERDVAAGKTSADTSKTVLRFTGGWVRDKLLGVESHDIDVAINNMTGYQFGNILIEYLETPGNLDKYRKGNEKDELEKAFSSLHKIEANPEKSKHLETVTTKIFGYDVDLVNLRKETYTENSRTPQMEFGSAEEDALRRDATINALFYNLNESKVEDLTKRGLDDMRDQIIRTPLEPYQTFKDDPLRVLRLIRFASRLGFRIDKDTESAMQHSDIGTALKLKISRERVGIEVEKMLRGPDPRGALNTIDRLNLYPIIFTNYQDDATADPSSWSLAYNALHRFLFSTEELEAVGRLRTLLIRDSLQEYYAWVIAAFAPWSAVPGRPPKGKPLPPRMAEAARDALRSDNKTVTILKHAASNWRNIINVKTEVVDGKLQGTAAEIRQQVGLHIRSWGMDWRLCVLLSLLQEIMQGGDFAAVVQSYDKFLTYILEQDLQDVCELKPIVNGGEVMGAIPAKKGPWVSKALELAIQWQLLHPDIQDKQKALEYLESKKGEFELRNAARGALRQQKPALIPESILSNVTIPAAVDQLWQEISTHDNSDHAKILEDLLVAQGFLSGKALESVSDADKAAINRLYEWATQMESQQRSTLAIPVISSLAKLLPIEDAESLDDVLIALASFTSEQDAWTTPETYTTSTALLNDFVERSEASHFWGTVESLLKTRIRPLFAKTKNPAITESGRKNFHPIPLPRFDMSILDPETKPWKMYDVYITTVFSWVVNQYKHTDREHLESHFPLLVPPILTMIDDDSLSFKRHGCILLSHFLIPIQESKSDILRRTNLSSVFEDAIRPCFHSLPTITPEDDSIQLLAAAYPALRSLLQTSYRSALTQDSQPTPIKHMKDNETFISATTKTLRDHLIPSFHHISSADITSTSTFASFPHPRLSTLLLNQVAITCADLGIHTTKYLQDIVPLVYSTLSNMFGTTHPPLLLSALSVARAAILNAYPRIWRWRGEIIGAICSCWVNVLDDEEESKTAGTRAPKDKTSASPPRDENKTAELMRLKKELQGSVYLLRYALENPAHIDSDEGQREAKENIGREIQMLVDADDSLKECLLADVDPDDGNYFGFGSI</sequence>
<evidence type="ECO:0000256" key="2">
    <source>
        <dbReference type="ARBA" id="ARBA00022679"/>
    </source>
</evidence>
<reference evidence="11" key="1">
    <citation type="journal article" date="2017" name="Genome Biol.">
        <title>Comparative genomics reveals high biological diversity and specific adaptations in the industrially and medically important fungal genus Aspergillus.</title>
        <authorList>
            <person name="de Vries R.P."/>
            <person name="Riley R."/>
            <person name="Wiebenga A."/>
            <person name="Aguilar-Osorio G."/>
            <person name="Amillis S."/>
            <person name="Uchima C.A."/>
            <person name="Anderluh G."/>
            <person name="Asadollahi M."/>
            <person name="Askin M."/>
            <person name="Barry K."/>
            <person name="Battaglia E."/>
            <person name="Bayram O."/>
            <person name="Benocci T."/>
            <person name="Braus-Stromeyer S.A."/>
            <person name="Caldana C."/>
            <person name="Canovas D."/>
            <person name="Cerqueira G.C."/>
            <person name="Chen F."/>
            <person name="Chen W."/>
            <person name="Choi C."/>
            <person name="Clum A."/>
            <person name="Dos Santos R.A."/>
            <person name="Damasio A.R."/>
            <person name="Diallinas G."/>
            <person name="Emri T."/>
            <person name="Fekete E."/>
            <person name="Flipphi M."/>
            <person name="Freyberg S."/>
            <person name="Gallo A."/>
            <person name="Gournas C."/>
            <person name="Habgood R."/>
            <person name="Hainaut M."/>
            <person name="Harispe M.L."/>
            <person name="Henrissat B."/>
            <person name="Hilden K.S."/>
            <person name="Hope R."/>
            <person name="Hossain A."/>
            <person name="Karabika E."/>
            <person name="Karaffa L."/>
            <person name="Karanyi Z."/>
            <person name="Krasevec N."/>
            <person name="Kuo A."/>
            <person name="Kusch H."/>
            <person name="LaButti K."/>
            <person name="Lagendijk E.L."/>
            <person name="Lapidus A."/>
            <person name="Levasseur A."/>
            <person name="Lindquist E."/>
            <person name="Lipzen A."/>
            <person name="Logrieco A.F."/>
            <person name="MacCabe A."/>
            <person name="Maekelae M.R."/>
            <person name="Malavazi I."/>
            <person name="Melin P."/>
            <person name="Meyer V."/>
            <person name="Mielnichuk N."/>
            <person name="Miskei M."/>
            <person name="Molnar A.P."/>
            <person name="Mule G."/>
            <person name="Ngan C.Y."/>
            <person name="Orejas M."/>
            <person name="Orosz E."/>
            <person name="Ouedraogo J.P."/>
            <person name="Overkamp K.M."/>
            <person name="Park H.-S."/>
            <person name="Perrone G."/>
            <person name="Piumi F."/>
            <person name="Punt P.J."/>
            <person name="Ram A.F."/>
            <person name="Ramon A."/>
            <person name="Rauscher S."/>
            <person name="Record E."/>
            <person name="Riano-Pachon D.M."/>
            <person name="Robert V."/>
            <person name="Roehrig J."/>
            <person name="Ruller R."/>
            <person name="Salamov A."/>
            <person name="Salih N.S."/>
            <person name="Samson R.A."/>
            <person name="Sandor E."/>
            <person name="Sanguinetti M."/>
            <person name="Schuetze T."/>
            <person name="Sepcic K."/>
            <person name="Shelest E."/>
            <person name="Sherlock G."/>
            <person name="Sophianopoulou V."/>
            <person name="Squina F.M."/>
            <person name="Sun H."/>
            <person name="Susca A."/>
            <person name="Todd R.B."/>
            <person name="Tsang A."/>
            <person name="Unkles S.E."/>
            <person name="van de Wiele N."/>
            <person name="van Rossen-Uffink D."/>
            <person name="Oliveira J.V."/>
            <person name="Vesth T.C."/>
            <person name="Visser J."/>
            <person name="Yu J.-H."/>
            <person name="Zhou M."/>
            <person name="Andersen M.R."/>
            <person name="Archer D.B."/>
            <person name="Baker S.E."/>
            <person name="Benoit I."/>
            <person name="Brakhage A.A."/>
            <person name="Braus G.H."/>
            <person name="Fischer R."/>
            <person name="Frisvad J.C."/>
            <person name="Goldman G.H."/>
            <person name="Houbraken J."/>
            <person name="Oakley B."/>
            <person name="Pocsi I."/>
            <person name="Scazzocchio C."/>
            <person name="Seiboth B."/>
            <person name="vanKuyk P.A."/>
            <person name="Wortman J."/>
            <person name="Dyer P.S."/>
            <person name="Grigoriev I.V."/>
        </authorList>
    </citation>
    <scope>NUCLEOTIDE SEQUENCE [LARGE SCALE GENOMIC DNA]</scope>
    <source>
        <strain evidence="11">CBS 583.65</strain>
    </source>
</reference>
<proteinExistence type="inferred from homology"/>
<dbReference type="GO" id="GO:0003723">
    <property type="term" value="F:RNA binding"/>
    <property type="evidence" value="ECO:0007669"/>
    <property type="project" value="UniProtKB-KW"/>
</dbReference>
<feature type="compositionally biased region" description="Basic and acidic residues" evidence="7">
    <location>
        <begin position="1014"/>
        <end position="1029"/>
    </location>
</feature>
<keyword evidence="3" id="KW-0547">Nucleotide-binding</keyword>
<accession>A0A1L9PCV0</accession>
<dbReference type="Proteomes" id="UP000184073">
    <property type="component" value="Unassembled WGS sequence"/>
</dbReference>
<dbReference type="FunFam" id="1.10.3090.10:FF:000011">
    <property type="entry name" value="tRNA nucleotidyltransferase"/>
    <property type="match status" value="1"/>
</dbReference>
<dbReference type="SUPFAM" id="SSF48371">
    <property type="entry name" value="ARM repeat"/>
    <property type="match status" value="1"/>
</dbReference>
<keyword evidence="11" id="KW-1185">Reference proteome</keyword>
<dbReference type="InterPro" id="IPR032828">
    <property type="entry name" value="PolyA_RNA-bd"/>
</dbReference>
<dbReference type="GeneID" id="63721758"/>